<protein>
    <submittedName>
        <fullName evidence="2">Uncharacterized protein</fullName>
    </submittedName>
</protein>
<keyword evidence="3" id="KW-1185">Reference proteome</keyword>
<feature type="region of interest" description="Disordered" evidence="1">
    <location>
        <begin position="1"/>
        <end position="80"/>
    </location>
</feature>
<proteinExistence type="predicted"/>
<evidence type="ECO:0000313" key="3">
    <source>
        <dbReference type="Proteomes" id="UP001221757"/>
    </source>
</evidence>
<dbReference type="Proteomes" id="UP001221757">
    <property type="component" value="Unassembled WGS sequence"/>
</dbReference>
<organism evidence="2 3">
    <name type="scientific">Mycena rosella</name>
    <name type="common">Pink bonnet</name>
    <name type="synonym">Agaricus rosellus</name>
    <dbReference type="NCBI Taxonomy" id="1033263"/>
    <lineage>
        <taxon>Eukaryota</taxon>
        <taxon>Fungi</taxon>
        <taxon>Dikarya</taxon>
        <taxon>Basidiomycota</taxon>
        <taxon>Agaricomycotina</taxon>
        <taxon>Agaricomycetes</taxon>
        <taxon>Agaricomycetidae</taxon>
        <taxon>Agaricales</taxon>
        <taxon>Marasmiineae</taxon>
        <taxon>Mycenaceae</taxon>
        <taxon>Mycena</taxon>
    </lineage>
</organism>
<name>A0AAD7DL69_MYCRO</name>
<gene>
    <name evidence="2" type="ORF">B0H17DRAFT_1058760</name>
</gene>
<dbReference type="EMBL" id="JARKIE010000044">
    <property type="protein sequence ID" value="KAJ7693941.1"/>
    <property type="molecule type" value="Genomic_DNA"/>
</dbReference>
<evidence type="ECO:0000313" key="2">
    <source>
        <dbReference type="EMBL" id="KAJ7693941.1"/>
    </source>
</evidence>
<dbReference type="AlphaFoldDB" id="A0AAD7DL69"/>
<reference evidence="2" key="1">
    <citation type="submission" date="2023-03" db="EMBL/GenBank/DDBJ databases">
        <title>Massive genome expansion in bonnet fungi (Mycena s.s.) driven by repeated elements and novel gene families across ecological guilds.</title>
        <authorList>
            <consortium name="Lawrence Berkeley National Laboratory"/>
            <person name="Harder C.B."/>
            <person name="Miyauchi S."/>
            <person name="Viragh M."/>
            <person name="Kuo A."/>
            <person name="Thoen E."/>
            <person name="Andreopoulos B."/>
            <person name="Lu D."/>
            <person name="Skrede I."/>
            <person name="Drula E."/>
            <person name="Henrissat B."/>
            <person name="Morin E."/>
            <person name="Kohler A."/>
            <person name="Barry K."/>
            <person name="LaButti K."/>
            <person name="Morin E."/>
            <person name="Salamov A."/>
            <person name="Lipzen A."/>
            <person name="Mereny Z."/>
            <person name="Hegedus B."/>
            <person name="Baldrian P."/>
            <person name="Stursova M."/>
            <person name="Weitz H."/>
            <person name="Taylor A."/>
            <person name="Grigoriev I.V."/>
            <person name="Nagy L.G."/>
            <person name="Martin F."/>
            <person name="Kauserud H."/>
        </authorList>
    </citation>
    <scope>NUCLEOTIDE SEQUENCE</scope>
    <source>
        <strain evidence="2">CBHHK067</strain>
    </source>
</reference>
<evidence type="ECO:0000256" key="1">
    <source>
        <dbReference type="SAM" id="MobiDB-lite"/>
    </source>
</evidence>
<comment type="caution">
    <text evidence="2">The sequence shown here is derived from an EMBL/GenBank/DDBJ whole genome shotgun (WGS) entry which is preliminary data.</text>
</comment>
<sequence>MAVSESLLESSPGIYPTDHGPRTILLRLSNRTDSDTVAPRRTSRDPAPSDECDAGIRVPLPRTDFPALRSPPGGQRCGFKRNIKHSLRGLPKL</sequence>
<accession>A0AAD7DL69</accession>